<keyword evidence="1" id="KW-0812">Transmembrane</keyword>
<feature type="transmembrane region" description="Helical" evidence="1">
    <location>
        <begin position="186"/>
        <end position="205"/>
    </location>
</feature>
<organism evidence="2 3">
    <name type="scientific">Pocillopora meandrina</name>
    <dbReference type="NCBI Taxonomy" id="46732"/>
    <lineage>
        <taxon>Eukaryota</taxon>
        <taxon>Metazoa</taxon>
        <taxon>Cnidaria</taxon>
        <taxon>Anthozoa</taxon>
        <taxon>Hexacorallia</taxon>
        <taxon>Scleractinia</taxon>
        <taxon>Astrocoeniina</taxon>
        <taxon>Pocilloporidae</taxon>
        <taxon>Pocillopora</taxon>
    </lineage>
</organism>
<name>A0AAU9WQX0_9CNID</name>
<feature type="transmembrane region" description="Helical" evidence="1">
    <location>
        <begin position="845"/>
        <end position="861"/>
    </location>
</feature>
<feature type="transmembrane region" description="Helical" evidence="1">
    <location>
        <begin position="741"/>
        <end position="760"/>
    </location>
</feature>
<feature type="transmembrane region" description="Helical" evidence="1">
    <location>
        <begin position="304"/>
        <end position="322"/>
    </location>
</feature>
<protein>
    <recommendedName>
        <fullName evidence="4">NADH dehydrogenase subunit 2</fullName>
    </recommendedName>
</protein>
<evidence type="ECO:0000256" key="1">
    <source>
        <dbReference type="SAM" id="Phobius"/>
    </source>
</evidence>
<feature type="transmembrane region" description="Helical" evidence="1">
    <location>
        <begin position="678"/>
        <end position="696"/>
    </location>
</feature>
<feature type="transmembrane region" description="Helical" evidence="1">
    <location>
        <begin position="96"/>
        <end position="119"/>
    </location>
</feature>
<reference evidence="2 3" key="1">
    <citation type="submission" date="2022-05" db="EMBL/GenBank/DDBJ databases">
        <authorList>
            <consortium name="Genoscope - CEA"/>
            <person name="William W."/>
        </authorList>
    </citation>
    <scope>NUCLEOTIDE SEQUENCE [LARGE SCALE GENOMIC DNA]</scope>
</reference>
<feature type="transmembrane region" description="Helical" evidence="1">
    <location>
        <begin position="471"/>
        <end position="493"/>
    </location>
</feature>
<accession>A0AAU9WQX0</accession>
<feature type="transmembrane region" description="Helical" evidence="1">
    <location>
        <begin position="125"/>
        <end position="146"/>
    </location>
</feature>
<gene>
    <name evidence="2" type="ORF">PMEA_00009610</name>
</gene>
<evidence type="ECO:0000313" key="2">
    <source>
        <dbReference type="EMBL" id="CAH3122389.1"/>
    </source>
</evidence>
<feature type="transmembrane region" description="Helical" evidence="1">
    <location>
        <begin position="263"/>
        <end position="283"/>
    </location>
</feature>
<feature type="transmembrane region" description="Helical" evidence="1">
    <location>
        <begin position="328"/>
        <end position="346"/>
    </location>
</feature>
<feature type="transmembrane region" description="Helical" evidence="1">
    <location>
        <begin position="902"/>
        <end position="935"/>
    </location>
</feature>
<feature type="transmembrane region" description="Helical" evidence="1">
    <location>
        <begin position="781"/>
        <end position="797"/>
    </location>
</feature>
<dbReference type="PANTHER" id="PTHR35313:SF1">
    <property type="entry name" value="NO EXINE FORMATION 1"/>
    <property type="match status" value="1"/>
</dbReference>
<feature type="transmembrane region" description="Helical" evidence="1">
    <location>
        <begin position="388"/>
        <end position="410"/>
    </location>
</feature>
<comment type="caution">
    <text evidence="2">The sequence shown here is derived from an EMBL/GenBank/DDBJ whole genome shotgun (WGS) entry which is preliminary data.</text>
</comment>
<feature type="transmembrane region" description="Helical" evidence="1">
    <location>
        <begin position="651"/>
        <end position="672"/>
    </location>
</feature>
<keyword evidence="3" id="KW-1185">Reference proteome</keyword>
<dbReference type="PANTHER" id="PTHR35313">
    <property type="entry name" value="NO EXINE FORMATION 1"/>
    <property type="match status" value="1"/>
</dbReference>
<keyword evidence="1" id="KW-0472">Membrane</keyword>
<dbReference type="Proteomes" id="UP001159428">
    <property type="component" value="Unassembled WGS sequence"/>
</dbReference>
<feature type="transmembrane region" description="Helical" evidence="1">
    <location>
        <begin position="540"/>
        <end position="559"/>
    </location>
</feature>
<feature type="transmembrane region" description="Helical" evidence="1">
    <location>
        <begin position="417"/>
        <end position="436"/>
    </location>
</feature>
<feature type="transmembrane region" description="Helical" evidence="1">
    <location>
        <begin position="63"/>
        <end position="84"/>
    </location>
</feature>
<sequence>MDGTELRNIHVVPQNTEAYKQQQKDDTLHLHNKHVQGDSTFIPGPCHHNKKFACVFIPCVVPLFYIGGELLFGFAVFCILMMYLVENTSRCRKRSLVAYVVSVLLFQLSSIFCLVPFLWKSVFNLGLIFIYNVFIVLSGGVGLFQFKQLQYEEPEFIKNMEYVIYISYPIVGQLTLTAVSGNVFSWSVAPFFCIIFGFLFLQIFYPPSRSSFIYHDVVHKAGEERPPERFLLSSLEKTLLLVNLVTVPGSMFIVINFMDFLHIITWIKLMLCGVLPIFLCTCLDIDDEIEFLELSKDAVAKTKLGSGVGSLLLLVVILISSGTVGFRSLPIILGNVICGVLIVITSGQEKWRVYQNSLYAVLGILSLLGVCMLPWTLIYHFHFLSLPLWGVNFLLGLVSCLSVLCVYLVSHSTNREWINPLLVFQSVVFVLCENILAKESLYPVYFLVGTMLCASYIFERLHRVGKLHSQSMLLCIAVHGSKVPLCLSLVLPFRQTSSVLLPSIVVISPAVLMFIFTYVVSKIIESPEDLSINEGLKLCMASGIVTVAVYDVLVLPLWLLMTHRIPSPADILAGVLFIWGAICLKLSHMHFSHNLFLKRLNILVLCVSVLVEIIQPDLNVYRVLQGALVFVISLFYPFFSNESVLSSEATVLPWLILVALSVLLAVLTKLITFEQASWSQRLAVAVLIGFALGFKVSSAMMPPTTRPLLVILLFGISSSFTFYLLIISWKPIFGEAPPNLSMPYVLLNGSFLACILSETVTSKPLDVLKGSHKPPPVLSSSFYHLCLYTILGLGLRRDAVAQEDSLEEKKGKLPSGLVLQSFSFFSNISICISFLLLLMCSSSDYWELWISLAVLLLLFLRPEGLPYLRGIRVQFTPTLPATVALALCMYSRTVTEALPTQLSFFSVIGYVLEMLILVSSSPTYVVLVCTIWRAGEMSLVEQQLVMFTAPSNVVLLIYCSTLSAKILGFVGISAVYWLFYHVKITESK</sequence>
<feature type="transmembrane region" description="Helical" evidence="1">
    <location>
        <begin position="499"/>
        <end position="520"/>
    </location>
</feature>
<feature type="transmembrane region" description="Helical" evidence="1">
    <location>
        <begin position="955"/>
        <end position="979"/>
    </location>
</feature>
<proteinExistence type="predicted"/>
<feature type="transmembrane region" description="Helical" evidence="1">
    <location>
        <begin position="708"/>
        <end position="729"/>
    </location>
</feature>
<dbReference type="EMBL" id="CALNXJ010000019">
    <property type="protein sequence ID" value="CAH3122389.1"/>
    <property type="molecule type" value="Genomic_DNA"/>
</dbReference>
<keyword evidence="1" id="KW-1133">Transmembrane helix</keyword>
<feature type="transmembrane region" description="Helical" evidence="1">
    <location>
        <begin position="873"/>
        <end position="890"/>
    </location>
</feature>
<dbReference type="AlphaFoldDB" id="A0AAU9WQX0"/>
<feature type="transmembrane region" description="Helical" evidence="1">
    <location>
        <begin position="817"/>
        <end position="838"/>
    </location>
</feature>
<feature type="transmembrane region" description="Helical" evidence="1">
    <location>
        <begin position="442"/>
        <end position="459"/>
    </location>
</feature>
<evidence type="ECO:0008006" key="4">
    <source>
        <dbReference type="Google" id="ProtNLM"/>
    </source>
</evidence>
<evidence type="ECO:0000313" key="3">
    <source>
        <dbReference type="Proteomes" id="UP001159428"/>
    </source>
</evidence>
<feature type="transmembrane region" description="Helical" evidence="1">
    <location>
        <begin position="358"/>
        <end position="382"/>
    </location>
</feature>
<feature type="transmembrane region" description="Helical" evidence="1">
    <location>
        <begin position="620"/>
        <end position="639"/>
    </location>
</feature>